<feature type="domain" description="M23ase beta-sheet core" evidence="2">
    <location>
        <begin position="364"/>
        <end position="461"/>
    </location>
</feature>
<evidence type="ECO:0000256" key="1">
    <source>
        <dbReference type="SAM" id="MobiDB-lite"/>
    </source>
</evidence>
<reference evidence="4" key="1">
    <citation type="submission" date="2021-01" db="EMBL/GenBank/DDBJ databases">
        <authorList>
            <person name="Corre E."/>
            <person name="Pelletier E."/>
            <person name="Niang G."/>
            <person name="Scheremetjew M."/>
            <person name="Finn R."/>
            <person name="Kale V."/>
            <person name="Holt S."/>
            <person name="Cochrane G."/>
            <person name="Meng A."/>
            <person name="Brown T."/>
            <person name="Cohen L."/>
        </authorList>
    </citation>
    <scope>NUCLEOTIDE SEQUENCE</scope>
    <source>
        <strain evidence="4">CCMP 2712</strain>
    </source>
</reference>
<dbReference type="Pfam" id="PF01551">
    <property type="entry name" value="Peptidase_M23"/>
    <property type="match status" value="1"/>
</dbReference>
<dbReference type="InterPro" id="IPR011055">
    <property type="entry name" value="Dup_hybrid_motif"/>
</dbReference>
<feature type="compositionally biased region" description="Basic and acidic residues" evidence="1">
    <location>
        <begin position="57"/>
        <end position="69"/>
    </location>
</feature>
<dbReference type="InterPro" id="IPR016047">
    <property type="entry name" value="M23ase_b-sheet_dom"/>
</dbReference>
<evidence type="ECO:0000313" key="3">
    <source>
        <dbReference type="EMBL" id="CAE2338401.1"/>
    </source>
</evidence>
<feature type="region of interest" description="Disordered" evidence="1">
    <location>
        <begin position="105"/>
        <end position="143"/>
    </location>
</feature>
<dbReference type="EMBL" id="HBKN01048183">
    <property type="protein sequence ID" value="CAE2338401.1"/>
    <property type="molecule type" value="Transcribed_RNA"/>
</dbReference>
<feature type="compositionally biased region" description="Basic residues" evidence="1">
    <location>
        <begin position="133"/>
        <end position="142"/>
    </location>
</feature>
<dbReference type="GO" id="GO:0004222">
    <property type="term" value="F:metalloendopeptidase activity"/>
    <property type="evidence" value="ECO:0007669"/>
    <property type="project" value="TreeGrafter"/>
</dbReference>
<dbReference type="EMBL" id="HBKN01048194">
    <property type="protein sequence ID" value="CAE2338420.1"/>
    <property type="molecule type" value="Transcribed_RNA"/>
</dbReference>
<dbReference type="PANTHER" id="PTHR21666:SF270">
    <property type="entry name" value="MUREIN HYDROLASE ACTIVATOR ENVC"/>
    <property type="match status" value="1"/>
</dbReference>
<feature type="region of interest" description="Disordered" evidence="1">
    <location>
        <begin position="57"/>
        <end position="79"/>
    </location>
</feature>
<dbReference type="Gene3D" id="2.70.70.10">
    <property type="entry name" value="Glucose Permease (Domain IIA)"/>
    <property type="match status" value="1"/>
</dbReference>
<gene>
    <name evidence="3" type="ORF">GTHE00462_LOCUS37633</name>
    <name evidence="4" type="ORF">GTHE00462_LOCUS37643</name>
</gene>
<dbReference type="AlphaFoldDB" id="A0A6U6DJR3"/>
<dbReference type="CDD" id="cd12797">
    <property type="entry name" value="M23_peptidase"/>
    <property type="match status" value="1"/>
</dbReference>
<protein>
    <recommendedName>
        <fullName evidence="2">M23ase beta-sheet core domain-containing protein</fullName>
    </recommendedName>
</protein>
<sequence>MIPEADDVQAAIETLRESHPDMSAKKILATLKDLNKEWEISEKRVRKFLDKIAVKDDCDEEKKESRADTRTSTTRSSTVSSSLIDALKQVKGGEQVGFSFNFADSPSSAHEASKRAEPWGVKPVEQGEGVASSHKKKSKSKKSSLAASFQATLQMEEEVTEPAGVKMLPYEELVTGNFVPDFGRGCYVAYHDAEWLEDMFKYSREILGQPKGCSPPDLIIDPDTHLLSAVNARKQRRSMYISVRRRVFSSMGKPLLTTPVREEGGEEHQVTTFVLVMKPMTVMDLCYVRPPRRGRRVAPSSGNLSELMNGRDIQSIIDDLEELPVEKSYASVASFRFPLAGDGPFLCSQGFNGHFTHFFLTTRHAVDLECPVGTEVVAVADGKVAVISQDNQVSGADCKNFLKWNSVLLQLDCGLLVEYVHIKKGSVRFKEGDRVKDGEVICESGDVGFCPKPHLHIQFHDAKLEDHAKAPTIPFKFRVDGSTSKDDYVPVAGRMYNTRGEVGELEAIYGLRS</sequence>
<dbReference type="PANTHER" id="PTHR21666">
    <property type="entry name" value="PEPTIDASE-RELATED"/>
    <property type="match status" value="1"/>
</dbReference>
<accession>A0A6U6DJR3</accession>
<evidence type="ECO:0000313" key="4">
    <source>
        <dbReference type="EMBL" id="CAE2338420.1"/>
    </source>
</evidence>
<organism evidence="4">
    <name type="scientific">Guillardia theta</name>
    <name type="common">Cryptophyte</name>
    <name type="synonym">Cryptomonas phi</name>
    <dbReference type="NCBI Taxonomy" id="55529"/>
    <lineage>
        <taxon>Eukaryota</taxon>
        <taxon>Cryptophyceae</taxon>
        <taxon>Pyrenomonadales</taxon>
        <taxon>Geminigeraceae</taxon>
        <taxon>Guillardia</taxon>
    </lineage>
</organism>
<evidence type="ECO:0000259" key="2">
    <source>
        <dbReference type="Pfam" id="PF01551"/>
    </source>
</evidence>
<dbReference type="InterPro" id="IPR050570">
    <property type="entry name" value="Cell_wall_metabolism_enzyme"/>
</dbReference>
<dbReference type="SUPFAM" id="SSF51261">
    <property type="entry name" value="Duplicated hybrid motif"/>
    <property type="match status" value="1"/>
</dbReference>
<proteinExistence type="predicted"/>
<name>A0A6U6DJR3_GUITH</name>
<feature type="compositionally biased region" description="Low complexity" evidence="1">
    <location>
        <begin position="70"/>
        <end position="79"/>
    </location>
</feature>